<gene>
    <name evidence="1" type="ORF">PHLCEN_2v12149</name>
</gene>
<keyword evidence="2" id="KW-1185">Reference proteome</keyword>
<dbReference type="AlphaFoldDB" id="A0A2R6NHV6"/>
<sequence>MWPWDGLRYTYDSHKLFVFLRFFYTHASPCAHSLRMVRSKRMRPEDNASRVIANSVVAYLTADNTPANCINHCISLGYNPSLVSNMVTSAIAVQASCLALQRTQGSTRLSAMFVARGTVNTPVVDHGLSNFTPVHRRQNSYLKLGPS</sequence>
<name>A0A2R6NHV6_9APHY</name>
<dbReference type="Proteomes" id="UP000186601">
    <property type="component" value="Unassembled WGS sequence"/>
</dbReference>
<protein>
    <submittedName>
        <fullName evidence="1">Uncharacterized protein</fullName>
    </submittedName>
</protein>
<comment type="caution">
    <text evidence="1">The sequence shown here is derived from an EMBL/GenBank/DDBJ whole genome shotgun (WGS) entry which is preliminary data.</text>
</comment>
<reference evidence="1 2" key="1">
    <citation type="submission" date="2018-02" db="EMBL/GenBank/DDBJ databases">
        <title>Genome sequence of the basidiomycete white-rot fungus Phlebia centrifuga.</title>
        <authorList>
            <person name="Granchi Z."/>
            <person name="Peng M."/>
            <person name="de Vries R.P."/>
            <person name="Hilden K."/>
            <person name="Makela M.R."/>
            <person name="Grigoriev I."/>
            <person name="Riley R."/>
        </authorList>
    </citation>
    <scope>NUCLEOTIDE SEQUENCE [LARGE SCALE GENOMIC DNA]</scope>
    <source>
        <strain evidence="1 2">FBCC195</strain>
    </source>
</reference>
<accession>A0A2R6NHV6</accession>
<proteinExistence type="predicted"/>
<evidence type="ECO:0000313" key="2">
    <source>
        <dbReference type="Proteomes" id="UP000186601"/>
    </source>
</evidence>
<evidence type="ECO:0000313" key="1">
    <source>
        <dbReference type="EMBL" id="PSR71939.1"/>
    </source>
</evidence>
<organism evidence="1 2">
    <name type="scientific">Hermanssonia centrifuga</name>
    <dbReference type="NCBI Taxonomy" id="98765"/>
    <lineage>
        <taxon>Eukaryota</taxon>
        <taxon>Fungi</taxon>
        <taxon>Dikarya</taxon>
        <taxon>Basidiomycota</taxon>
        <taxon>Agaricomycotina</taxon>
        <taxon>Agaricomycetes</taxon>
        <taxon>Polyporales</taxon>
        <taxon>Meruliaceae</taxon>
        <taxon>Hermanssonia</taxon>
    </lineage>
</organism>
<dbReference type="EMBL" id="MLYV02001230">
    <property type="protein sequence ID" value="PSR71939.1"/>
    <property type="molecule type" value="Genomic_DNA"/>
</dbReference>